<gene>
    <name evidence="3" type="ORF">WCD58_06800</name>
</gene>
<proteinExistence type="predicted"/>
<dbReference type="RefSeq" id="WP_337700908.1">
    <property type="nucleotide sequence ID" value="NZ_JBBEGM010000002.1"/>
</dbReference>
<dbReference type="Proteomes" id="UP001369736">
    <property type="component" value="Unassembled WGS sequence"/>
</dbReference>
<keyword evidence="1" id="KW-0812">Transmembrane</keyword>
<feature type="transmembrane region" description="Helical" evidence="1">
    <location>
        <begin position="117"/>
        <end position="137"/>
    </location>
</feature>
<dbReference type="EMBL" id="JBBEGM010000002">
    <property type="protein sequence ID" value="MEJ2860855.1"/>
    <property type="molecule type" value="Genomic_DNA"/>
</dbReference>
<reference evidence="3 4" key="1">
    <citation type="submission" date="2024-03" db="EMBL/GenBank/DDBJ databases">
        <title>Actinomycetospora sp. OC33-EN07, a novel actinomycete isolated from wild orchid (Aerides multiflora).</title>
        <authorList>
            <person name="Suriyachadkun C."/>
        </authorList>
    </citation>
    <scope>NUCLEOTIDE SEQUENCE [LARGE SCALE GENOMIC DNA]</scope>
    <source>
        <strain evidence="3 4">OC33-EN07</strain>
    </source>
</reference>
<evidence type="ECO:0008006" key="5">
    <source>
        <dbReference type="Google" id="ProtNLM"/>
    </source>
</evidence>
<evidence type="ECO:0000313" key="3">
    <source>
        <dbReference type="EMBL" id="MEJ2860855.1"/>
    </source>
</evidence>
<organism evidence="3 4">
    <name type="scientific">Actinomycetospora flava</name>
    <dbReference type="NCBI Taxonomy" id="3129232"/>
    <lineage>
        <taxon>Bacteria</taxon>
        <taxon>Bacillati</taxon>
        <taxon>Actinomycetota</taxon>
        <taxon>Actinomycetes</taxon>
        <taxon>Pseudonocardiales</taxon>
        <taxon>Pseudonocardiaceae</taxon>
        <taxon>Actinomycetospora</taxon>
    </lineage>
</organism>
<evidence type="ECO:0000256" key="2">
    <source>
        <dbReference type="SAM" id="SignalP"/>
    </source>
</evidence>
<keyword evidence="1" id="KW-1133">Transmembrane helix</keyword>
<feature type="signal peptide" evidence="2">
    <location>
        <begin position="1"/>
        <end position="22"/>
    </location>
</feature>
<feature type="chain" id="PRO_5045098307" description="MYXO-CTERM domain-containing protein" evidence="2">
    <location>
        <begin position="23"/>
        <end position="145"/>
    </location>
</feature>
<keyword evidence="1" id="KW-0472">Membrane</keyword>
<comment type="caution">
    <text evidence="3">The sequence shown here is derived from an EMBL/GenBank/DDBJ whole genome shotgun (WGS) entry which is preliminary data.</text>
</comment>
<protein>
    <recommendedName>
        <fullName evidence="5">MYXO-CTERM domain-containing protein</fullName>
    </recommendedName>
</protein>
<sequence>MRLLLTTLVAVLFLLGAGTALADPGLVIGDGAPAAPGTSLRAQMGCEEPDTTPVTGPGVTGSPWERDADGHQPWAVFSAVTVAHDAAPGPVTVTATCGGRPLEATITVAAPDSGRSVWRWLGAAALLLVIVAAMVALQRRRKQHA</sequence>
<name>A0ABU8M0G7_9PSEU</name>
<evidence type="ECO:0000256" key="1">
    <source>
        <dbReference type="SAM" id="Phobius"/>
    </source>
</evidence>
<accession>A0ABU8M0G7</accession>
<keyword evidence="2" id="KW-0732">Signal</keyword>
<evidence type="ECO:0000313" key="4">
    <source>
        <dbReference type="Proteomes" id="UP001369736"/>
    </source>
</evidence>
<keyword evidence="4" id="KW-1185">Reference proteome</keyword>